<dbReference type="EMBL" id="JAINUF010000013">
    <property type="protein sequence ID" value="KAJ8343804.1"/>
    <property type="molecule type" value="Genomic_DNA"/>
</dbReference>
<evidence type="ECO:0000313" key="3">
    <source>
        <dbReference type="Proteomes" id="UP001152622"/>
    </source>
</evidence>
<gene>
    <name evidence="2" type="ORF">SKAU_G00311330</name>
</gene>
<evidence type="ECO:0000256" key="1">
    <source>
        <dbReference type="SAM" id="MobiDB-lite"/>
    </source>
</evidence>
<name>A0A9Q1ERP6_SYNKA</name>
<feature type="compositionally biased region" description="Basic and acidic residues" evidence="1">
    <location>
        <begin position="178"/>
        <end position="194"/>
    </location>
</feature>
<proteinExistence type="predicted"/>
<reference evidence="2" key="1">
    <citation type="journal article" date="2023" name="Science">
        <title>Genome structures resolve the early diversification of teleost fishes.</title>
        <authorList>
            <person name="Parey E."/>
            <person name="Louis A."/>
            <person name="Montfort J."/>
            <person name="Bouchez O."/>
            <person name="Roques C."/>
            <person name="Iampietro C."/>
            <person name="Lluch J."/>
            <person name="Castinel A."/>
            <person name="Donnadieu C."/>
            <person name="Desvignes T."/>
            <person name="Floi Bucao C."/>
            <person name="Jouanno E."/>
            <person name="Wen M."/>
            <person name="Mejri S."/>
            <person name="Dirks R."/>
            <person name="Jansen H."/>
            <person name="Henkel C."/>
            <person name="Chen W.J."/>
            <person name="Zahm M."/>
            <person name="Cabau C."/>
            <person name="Klopp C."/>
            <person name="Thompson A.W."/>
            <person name="Robinson-Rechavi M."/>
            <person name="Braasch I."/>
            <person name="Lecointre G."/>
            <person name="Bobe J."/>
            <person name="Postlethwait J.H."/>
            <person name="Berthelot C."/>
            <person name="Roest Crollius H."/>
            <person name="Guiguen Y."/>
        </authorList>
    </citation>
    <scope>NUCLEOTIDE SEQUENCE</scope>
    <source>
        <strain evidence="2">WJC10195</strain>
    </source>
</reference>
<protein>
    <submittedName>
        <fullName evidence="2">Uncharacterized protein</fullName>
    </submittedName>
</protein>
<dbReference type="Proteomes" id="UP001152622">
    <property type="component" value="Chromosome 13"/>
</dbReference>
<dbReference type="AlphaFoldDB" id="A0A9Q1ERP6"/>
<evidence type="ECO:0000313" key="2">
    <source>
        <dbReference type="EMBL" id="KAJ8343804.1"/>
    </source>
</evidence>
<sequence>MPRSVARQSQSARARLGRLMSIRRLLPLGGEAPPLQWTHSLRAGSALQLLNTSWISAAIVGVVVVHRRRRQARGGSRTVQREGTRMSGGFPLFTGALDPALQSLSHSSRAPGRPSQRGINVPFKSDKRKTSSGKSGKLHPGWETELWPVSFAERRLSRAVARQRRSRRLGTGEGEIPSDGRRRAEAKGKGRIPEKITPFCSPEGPLRRSPPMRSRDRRCQEVNCYWLLNKGLCCVGRPVFISLRSALLGLDKQAISSHILHDRHYQFAVHTFPTGRFREESTAAVSHSHCSKFLKHGSAPRSGIYGSGLGNRGKDCSDRS</sequence>
<feature type="region of interest" description="Disordered" evidence="1">
    <location>
        <begin position="163"/>
        <end position="213"/>
    </location>
</feature>
<keyword evidence="3" id="KW-1185">Reference proteome</keyword>
<feature type="region of interest" description="Disordered" evidence="1">
    <location>
        <begin position="104"/>
        <end position="139"/>
    </location>
</feature>
<organism evidence="2 3">
    <name type="scientific">Synaphobranchus kaupii</name>
    <name type="common">Kaup's arrowtooth eel</name>
    <dbReference type="NCBI Taxonomy" id="118154"/>
    <lineage>
        <taxon>Eukaryota</taxon>
        <taxon>Metazoa</taxon>
        <taxon>Chordata</taxon>
        <taxon>Craniata</taxon>
        <taxon>Vertebrata</taxon>
        <taxon>Euteleostomi</taxon>
        <taxon>Actinopterygii</taxon>
        <taxon>Neopterygii</taxon>
        <taxon>Teleostei</taxon>
        <taxon>Anguilliformes</taxon>
        <taxon>Synaphobranchidae</taxon>
        <taxon>Synaphobranchus</taxon>
    </lineage>
</organism>
<comment type="caution">
    <text evidence="2">The sequence shown here is derived from an EMBL/GenBank/DDBJ whole genome shotgun (WGS) entry which is preliminary data.</text>
</comment>
<accession>A0A9Q1ERP6</accession>